<organism evidence="1 2">
    <name type="scientific">Sodiomyces alkalinus (strain CBS 110278 / VKM F-3762 / F11)</name>
    <name type="common">Alkaliphilic filamentous fungus</name>
    <dbReference type="NCBI Taxonomy" id="1314773"/>
    <lineage>
        <taxon>Eukaryota</taxon>
        <taxon>Fungi</taxon>
        <taxon>Dikarya</taxon>
        <taxon>Ascomycota</taxon>
        <taxon>Pezizomycotina</taxon>
        <taxon>Sordariomycetes</taxon>
        <taxon>Hypocreomycetidae</taxon>
        <taxon>Glomerellales</taxon>
        <taxon>Plectosphaerellaceae</taxon>
        <taxon>Sodiomyces</taxon>
    </lineage>
</organism>
<name>A0A3N2PZX0_SODAK</name>
<reference evidence="1 2" key="1">
    <citation type="journal article" date="2018" name="Mol. Ecol.">
        <title>The obligate alkalophilic soda-lake fungus Sodiomyces alkalinus has shifted to a protein diet.</title>
        <authorList>
            <person name="Grum-Grzhimaylo A.A."/>
            <person name="Falkoski D.L."/>
            <person name="van den Heuvel J."/>
            <person name="Valero-Jimenez C.A."/>
            <person name="Min B."/>
            <person name="Choi I.G."/>
            <person name="Lipzen A."/>
            <person name="Daum C.G."/>
            <person name="Aanen D.K."/>
            <person name="Tsang A."/>
            <person name="Henrissat B."/>
            <person name="Bilanenko E.N."/>
            <person name="de Vries R.P."/>
            <person name="van Kan J.A.L."/>
            <person name="Grigoriev I.V."/>
            <person name="Debets A.J.M."/>
        </authorList>
    </citation>
    <scope>NUCLEOTIDE SEQUENCE [LARGE SCALE GENOMIC DNA]</scope>
    <source>
        <strain evidence="1 2">F11</strain>
    </source>
</reference>
<proteinExistence type="predicted"/>
<sequence>MTSSLHGRFANLTRCVYSVAKKFGFIAVIPAVSISSLPSLLVSVVQFSGSLQADSMARNPVRGASNTGVLLGTCVKGPPLSDYQTSALAEIAPDLQHLAKLVATKEGKAKVMDCLGTEDGERLLTFACGDGRL</sequence>
<dbReference type="GeneID" id="39575297"/>
<dbReference type="EMBL" id="ML119053">
    <property type="protein sequence ID" value="ROT40032.1"/>
    <property type="molecule type" value="Genomic_DNA"/>
</dbReference>
<protein>
    <submittedName>
        <fullName evidence="1">Uncharacterized protein</fullName>
    </submittedName>
</protein>
<dbReference type="Proteomes" id="UP000272025">
    <property type="component" value="Unassembled WGS sequence"/>
</dbReference>
<evidence type="ECO:0000313" key="1">
    <source>
        <dbReference type="EMBL" id="ROT40032.1"/>
    </source>
</evidence>
<gene>
    <name evidence="1" type="ORF">SODALDRAFT_144094</name>
</gene>
<dbReference type="RefSeq" id="XP_028467838.1">
    <property type="nucleotide sequence ID" value="XM_028606819.1"/>
</dbReference>
<keyword evidence="2" id="KW-1185">Reference proteome</keyword>
<accession>A0A3N2PZX0</accession>
<dbReference type="AlphaFoldDB" id="A0A3N2PZX0"/>
<evidence type="ECO:0000313" key="2">
    <source>
        <dbReference type="Proteomes" id="UP000272025"/>
    </source>
</evidence>